<dbReference type="InterPro" id="IPR036372">
    <property type="entry name" value="BEACH_dom_sf"/>
</dbReference>
<feature type="domain" description="BEACH" evidence="1">
    <location>
        <begin position="1751"/>
        <end position="2019"/>
    </location>
</feature>
<dbReference type="Gene3D" id="1.10.1540.10">
    <property type="entry name" value="BEACH domain"/>
    <property type="match status" value="1"/>
</dbReference>
<dbReference type="PANTHER" id="PTHR13743">
    <property type="entry name" value="BEIGE/BEACH-RELATED"/>
    <property type="match status" value="1"/>
</dbReference>
<evidence type="ECO:0000313" key="3">
    <source>
        <dbReference type="Proteomes" id="UP000001542"/>
    </source>
</evidence>
<keyword evidence="3" id="KW-1185">Reference proteome</keyword>
<dbReference type="SMART" id="SM01026">
    <property type="entry name" value="Beach"/>
    <property type="match status" value="1"/>
</dbReference>
<name>A2E6D0_TRIV3</name>
<evidence type="ECO:0000259" key="1">
    <source>
        <dbReference type="PROSITE" id="PS50197"/>
    </source>
</evidence>
<dbReference type="SUPFAM" id="SSF50978">
    <property type="entry name" value="WD40 repeat-like"/>
    <property type="match status" value="1"/>
</dbReference>
<dbReference type="InParanoid" id="A2E6D0"/>
<dbReference type="SUPFAM" id="SSF81837">
    <property type="entry name" value="BEACH domain"/>
    <property type="match status" value="1"/>
</dbReference>
<gene>
    <name evidence="2" type="ORF">TVAG_106380</name>
</gene>
<dbReference type="InterPro" id="IPR015943">
    <property type="entry name" value="WD40/YVTN_repeat-like_dom_sf"/>
</dbReference>
<dbReference type="Proteomes" id="UP000001542">
    <property type="component" value="Unassembled WGS sequence"/>
</dbReference>
<dbReference type="eggNOG" id="KOG1786">
    <property type="taxonomic scope" value="Eukaryota"/>
</dbReference>
<evidence type="ECO:0000313" key="2">
    <source>
        <dbReference type="EMBL" id="EAY11743.1"/>
    </source>
</evidence>
<dbReference type="InterPro" id="IPR050865">
    <property type="entry name" value="BEACH_Domain"/>
</dbReference>
<dbReference type="InterPro" id="IPR000409">
    <property type="entry name" value="BEACH_dom"/>
</dbReference>
<dbReference type="CDD" id="cd06071">
    <property type="entry name" value="Beach"/>
    <property type="match status" value="1"/>
</dbReference>
<dbReference type="PANTHER" id="PTHR13743:SF112">
    <property type="entry name" value="BEACH DOMAIN-CONTAINING PROTEIN"/>
    <property type="match status" value="1"/>
</dbReference>
<dbReference type="RefSeq" id="XP_001323966.1">
    <property type="nucleotide sequence ID" value="XM_001323931.1"/>
</dbReference>
<organism evidence="2 3">
    <name type="scientific">Trichomonas vaginalis (strain ATCC PRA-98 / G3)</name>
    <dbReference type="NCBI Taxonomy" id="412133"/>
    <lineage>
        <taxon>Eukaryota</taxon>
        <taxon>Metamonada</taxon>
        <taxon>Parabasalia</taxon>
        <taxon>Trichomonadida</taxon>
        <taxon>Trichomonadidae</taxon>
        <taxon>Trichomonas</taxon>
    </lineage>
</organism>
<protein>
    <submittedName>
        <fullName evidence="2">Beige/BEACH domain containing protein</fullName>
    </submittedName>
</protein>
<dbReference type="KEGG" id="tva:4769701"/>
<dbReference type="VEuPathDB" id="TrichDB:TVAG_106380"/>
<accession>A2E6D0</accession>
<dbReference type="Gene3D" id="2.130.10.10">
    <property type="entry name" value="YVTN repeat-like/Quinoprotein amine dehydrogenase"/>
    <property type="match status" value="1"/>
</dbReference>
<dbReference type="OrthoDB" id="10665702at2759"/>
<proteinExistence type="predicted"/>
<dbReference type="EMBL" id="DS113313">
    <property type="protein sequence ID" value="EAY11743.1"/>
    <property type="molecule type" value="Genomic_DNA"/>
</dbReference>
<dbReference type="Pfam" id="PF02138">
    <property type="entry name" value="Beach"/>
    <property type="match status" value="1"/>
</dbReference>
<dbReference type="VEuPathDB" id="TrichDB:TVAGG3_0039410"/>
<reference evidence="2" key="2">
    <citation type="journal article" date="2007" name="Science">
        <title>Draft genome sequence of the sexually transmitted pathogen Trichomonas vaginalis.</title>
        <authorList>
            <person name="Carlton J.M."/>
            <person name="Hirt R.P."/>
            <person name="Silva J.C."/>
            <person name="Delcher A.L."/>
            <person name="Schatz M."/>
            <person name="Zhao Q."/>
            <person name="Wortman J.R."/>
            <person name="Bidwell S.L."/>
            <person name="Alsmark U.C.M."/>
            <person name="Besteiro S."/>
            <person name="Sicheritz-Ponten T."/>
            <person name="Noel C.J."/>
            <person name="Dacks J.B."/>
            <person name="Foster P.G."/>
            <person name="Simillion C."/>
            <person name="Van de Peer Y."/>
            <person name="Miranda-Saavedra D."/>
            <person name="Barton G.J."/>
            <person name="Westrop G.D."/>
            <person name="Mueller S."/>
            <person name="Dessi D."/>
            <person name="Fiori P.L."/>
            <person name="Ren Q."/>
            <person name="Paulsen I."/>
            <person name="Zhang H."/>
            <person name="Bastida-Corcuera F.D."/>
            <person name="Simoes-Barbosa A."/>
            <person name="Brown M.T."/>
            <person name="Hayes R.D."/>
            <person name="Mukherjee M."/>
            <person name="Okumura C.Y."/>
            <person name="Schneider R."/>
            <person name="Smith A.J."/>
            <person name="Vanacova S."/>
            <person name="Villalvazo M."/>
            <person name="Haas B.J."/>
            <person name="Pertea M."/>
            <person name="Feldblyum T.V."/>
            <person name="Utterback T.R."/>
            <person name="Shu C.L."/>
            <person name="Osoegawa K."/>
            <person name="de Jong P.J."/>
            <person name="Hrdy I."/>
            <person name="Horvathova L."/>
            <person name="Zubacova Z."/>
            <person name="Dolezal P."/>
            <person name="Malik S.B."/>
            <person name="Logsdon J.M. Jr."/>
            <person name="Henze K."/>
            <person name="Gupta A."/>
            <person name="Wang C.C."/>
            <person name="Dunne R.L."/>
            <person name="Upcroft J.A."/>
            <person name="Upcroft P."/>
            <person name="White O."/>
            <person name="Salzberg S.L."/>
            <person name="Tang P."/>
            <person name="Chiu C.-H."/>
            <person name="Lee Y.-S."/>
            <person name="Embley T.M."/>
            <person name="Coombs G.H."/>
            <person name="Mottram J.C."/>
            <person name="Tachezy J."/>
            <person name="Fraser-Liggett C.M."/>
            <person name="Johnson P.J."/>
        </authorList>
    </citation>
    <scope>NUCLEOTIDE SEQUENCE [LARGE SCALE GENOMIC DNA]</scope>
    <source>
        <strain evidence="2">G3</strain>
    </source>
</reference>
<dbReference type="PROSITE" id="PS50197">
    <property type="entry name" value="BEACH"/>
    <property type="match status" value="1"/>
</dbReference>
<sequence>MLFRRNSSGSDTFIFDDQKYFSIQSIDEKISTLSQALTSFIVFYQKNPPNPKYKDKHNEANSLYNAFITDFHLILQNYICEIVTSIPFFRQVIGDLPNTPKLLELSQIIIGQIREKTIFSEKSISAFQCLCTVESFCDEFLNIGRFTELFVDFIKSNHYNELCSLLISFQTDQFISSIKKKDAAITIFPVLNFIVGIQETENIIPENAFLHIITFVYNVFQLSFNVTDLQLLDNDNFLHKQHLLLKSYPFFKITKIFQSLGEQDKNYPIHPIVLKIYCDLFSLYGNDLEKRTDLLNYIAEISSVYTEDYANEIKPRNWFSQIILTHLPLFNAFTTILKCVAHVTPQNVTETINLMFGLISFPIKDGILFDDIMEFFFKLITEDKISQKDFGDSNFIKKIILNSPPKDLALKLEQSKPFQLVFKSVFDIYRIGEHSPQLIDKLIKCVEENYKYQFTDYVTDIMQTNYNTNILKYFIENLDSKYVPEIFYQILSFEHIIDTIRMFRDGDCFSIVQRCLNKGNCWIIPFLTFINTIVMHENNHFFDDWVILQSKTSPIFKVQKEYIQDLVLPLIPTDPIPIPSLVPLCDEFTTHSNYNLYLLGAYALPIYTKLGFQIDKIPNIKLITNRFVRLTDFETILDKNVRIVSELLMQPVDDFPIFEFFSGHGAGWLEPDNSPIYTMLSFNIRFDEQSREIYGFLMFNNIIISIHNDQLIAPDGKSVKTIEIGKWYNIILLYNKSSNTISFYIDKTILFSVSSQEKGILLQTIGNREVPAIMMSVSNNVFGVTKPMNESEALNIKIPSTSNILLKPMKSVGLALYNAANSLYSNDQNIMRLFERLGNFNQSNKDDYIRIIAMIPDICKIDYEMFFKHFVNILKEMSNFCEVGWTKEFALSIFWVKNQILRSEIFINVFNDFEFWSTMPYQSLIEFLETVTSFISSHKDILSFGKLNQNNFFRQLIYLIFAVQNSMLYKNLIDFYVYFLQFSPTNKKMTAQIVRSSNVWSLSNSMDLIDNPLEPFCLNFSHQSERQSYFVLKLLEFDDKTIFSLNDLLSLSFTTNQECSLKALLCLIQNGFDQMFLEQNISLLNLCFQRFPYNLQIWNYIYSKLCDTEIDITKQYEKLVIKNHTFISSIISMMISIFKKSIQSNAQKVDKSSEQEINKSENANKNDENLQAFSFVKEKFLLVFKNSLNYFTSQYLYSFIDLISGGATIMPETVCEEVKIPKSIKLNKSEMILVKPHIADIYKRWLFNVQRILEERSFKGDLSDDYCEFISDFLVSLVKEQCGDWSSKSPRAIYIICQYSDFKIQEKFFVKYLDDIGKSSKKVLMALADSLAILANTKIDKVKNSLLPKEVLEFCQKNEKMSNIFIKFLILIFPYIDNDLYLIMYLIKPNINSLTISQTLLLLQNLMKRESSQSIDEFLDLVLKRAKKVVYFTGTFTDEQSRLETAIKLNEDLRKMENINNILEKCQISENLEIPEKIDINFIDVKRLIQNLYRIVSKNAIFVWYNLRTFYLNLNHYLKEQEKFICLKSYNSYQSMSQKNEILSYRMSPFCLPISCPCCIIPSPFPIYTPSSETQPNIVSPKTTMFGLMADFDINLEMYEYLPQKMFRVSGLFYTRESDLLNLFLSIYGDFNFSTNGRLIRLDTKVPCVIFTSAKSLTILTGAQLKEDNILSLLPVTPQSYTTLLESAFLNEYGEYGMFCGRIVLTINLQTLLTVRPFIYCCHLFSFEVFSATAGNFILVLDNSIQIPKLTQNYEVQNLEEITDKWVNGYISNFDYLLSVNYFALRSFVDLSSYPVFPRIVLSFKGQKDEQIPMRDLSKPVQINTDFDISAKKLMSRFSMQKFFHAENVSNPMIVSSLLVRIIPFCRYQWFINEGWDAGDRNFLSIPFHLTITAKTMYELIPDHFITPEVFENVNRFYLKNGTKFDTLLPNWSDSITNFVEKHRSFLEKNSTRLELNNWIDLIFGVKNSSKDDYNIFNPFSYSENADYSDKQKLDQQQNWTEMCGQVPKKVFNELHKKANFVGKQDYIGLSLVLNSPEYSRKIHICKQRCILEENNICLLTSEDFANACHISQSKNGLFVAVTFSISLVRCFMRSKDGNLLSLCCLRVTAPLKTEVCESCMIAVTICEDKIVFWSISSGSILKEVKLDNLNALTIDNDLNLVFVSSGSKIYQFTISGTFIRLFESNSLVSSICSFGCTFSFEERNLAVGSTDGIVRIYVYKDELNQLEQVRKERISKCPITRLISDPFNNNLFVFDTQSIFTSLDL</sequence>
<reference evidence="2" key="1">
    <citation type="submission" date="2006-10" db="EMBL/GenBank/DDBJ databases">
        <authorList>
            <person name="Amadeo P."/>
            <person name="Zhao Q."/>
            <person name="Wortman J."/>
            <person name="Fraser-Liggett C."/>
            <person name="Carlton J."/>
        </authorList>
    </citation>
    <scope>NUCLEOTIDE SEQUENCE</scope>
    <source>
        <strain evidence="2">G3</strain>
    </source>
</reference>
<dbReference type="InterPro" id="IPR036322">
    <property type="entry name" value="WD40_repeat_dom_sf"/>
</dbReference>
<dbReference type="SMR" id="A2E6D0"/>